<name>A0A1G6JGL8_9PSEU</name>
<organism evidence="1 2">
    <name type="scientific">Actinokineospora iranica</name>
    <dbReference type="NCBI Taxonomy" id="1271860"/>
    <lineage>
        <taxon>Bacteria</taxon>
        <taxon>Bacillati</taxon>
        <taxon>Actinomycetota</taxon>
        <taxon>Actinomycetes</taxon>
        <taxon>Pseudonocardiales</taxon>
        <taxon>Pseudonocardiaceae</taxon>
        <taxon>Actinokineospora</taxon>
    </lineage>
</organism>
<evidence type="ECO:0000313" key="2">
    <source>
        <dbReference type="Proteomes" id="UP000199501"/>
    </source>
</evidence>
<dbReference type="EMBL" id="FMZZ01000001">
    <property type="protein sequence ID" value="SDC17803.1"/>
    <property type="molecule type" value="Genomic_DNA"/>
</dbReference>
<accession>A0A1G6JGL8</accession>
<keyword evidence="2" id="KW-1185">Reference proteome</keyword>
<proteinExistence type="predicted"/>
<dbReference type="AlphaFoldDB" id="A0A1G6JGL8"/>
<protein>
    <submittedName>
        <fullName evidence="1">Uncharacterized protein</fullName>
    </submittedName>
</protein>
<evidence type="ECO:0000313" key="1">
    <source>
        <dbReference type="EMBL" id="SDC17803.1"/>
    </source>
</evidence>
<gene>
    <name evidence="1" type="ORF">SAMN05216174_101394</name>
</gene>
<sequence length="42" mass="4675">MKNLDVRNKVTGSVLSYYDIMAVRHSGGALVWPIVFALDQPL</sequence>
<dbReference type="Proteomes" id="UP000199501">
    <property type="component" value="Unassembled WGS sequence"/>
</dbReference>
<dbReference type="STRING" id="1271860.SAMN05216174_101394"/>
<reference evidence="2" key="1">
    <citation type="submission" date="2016-10" db="EMBL/GenBank/DDBJ databases">
        <authorList>
            <person name="Varghese N."/>
            <person name="Submissions S."/>
        </authorList>
    </citation>
    <scope>NUCLEOTIDE SEQUENCE [LARGE SCALE GENOMIC DNA]</scope>
    <source>
        <strain evidence="2">IBRC-M 10403</strain>
    </source>
</reference>